<organism evidence="3 4">
    <name type="scientific">Sistotremastrum niveocremeum HHB9708</name>
    <dbReference type="NCBI Taxonomy" id="1314777"/>
    <lineage>
        <taxon>Eukaryota</taxon>
        <taxon>Fungi</taxon>
        <taxon>Dikarya</taxon>
        <taxon>Basidiomycota</taxon>
        <taxon>Agaricomycotina</taxon>
        <taxon>Agaricomycetes</taxon>
        <taxon>Sistotremastrales</taxon>
        <taxon>Sistotremastraceae</taxon>
        <taxon>Sertulicium</taxon>
        <taxon>Sertulicium niveocremeum</taxon>
    </lineage>
</organism>
<dbReference type="InterPro" id="IPR046341">
    <property type="entry name" value="SET_dom_sf"/>
</dbReference>
<dbReference type="Proteomes" id="UP000076722">
    <property type="component" value="Unassembled WGS sequence"/>
</dbReference>
<protein>
    <submittedName>
        <fullName evidence="3">SET domain-containing protein</fullName>
    </submittedName>
</protein>
<dbReference type="PROSITE" id="PS50280">
    <property type="entry name" value="SET"/>
    <property type="match status" value="1"/>
</dbReference>
<feature type="compositionally biased region" description="Basic residues" evidence="1">
    <location>
        <begin position="435"/>
        <end position="449"/>
    </location>
</feature>
<sequence length="473" mass="52991">MDRASDTEAERIRDLFENITIEEAHDDEVSDVPTESDFSSDKTFRLAPNALKLRSLIPATKRTASHPKRFSWSTDSKTENVISNISQPYPPLIAREDFDDGWTECIIRLGTNNKIKQIEGFPMPLQRSKVPAYHIKETDDIGLGMFAARRMGISDLILNERPLVLGPLTVDPNKPIDMEGYLEKALNRLPAARAAKYRALFDCHTGTECAEGDGSGDSTLFGIFRTNAFRVDNLYDSDPTDDDGLYCAVGENTSRINHSCRPNALVSFHLESFSFQVRAIRQIEEGEEIAIPYCDIMLPHEERDEIFRNFHFECVCQSCQDPAASNAIRSTITSPSAIFKQWLDDRSLPGDYVIRHSLSQIDTMLREGMEGSAVYGEHLQAIMESYICLGDSGLASIWGVKLGRALLASAGDTKNLELMSDVHLYSSHQAWQSRMKNKSKKKRKGKKSKGQKERHIDNASAEDGEVGNVSEDE</sequence>
<dbReference type="Pfam" id="PF00856">
    <property type="entry name" value="SET"/>
    <property type="match status" value="1"/>
</dbReference>
<dbReference type="PANTHER" id="PTHR47332">
    <property type="entry name" value="SET DOMAIN-CONTAINING PROTEIN 5"/>
    <property type="match status" value="1"/>
</dbReference>
<evidence type="ECO:0000313" key="4">
    <source>
        <dbReference type="Proteomes" id="UP000076722"/>
    </source>
</evidence>
<evidence type="ECO:0000313" key="3">
    <source>
        <dbReference type="EMBL" id="KZS96730.1"/>
    </source>
</evidence>
<feature type="region of interest" description="Disordered" evidence="1">
    <location>
        <begin position="429"/>
        <end position="473"/>
    </location>
</feature>
<name>A0A164YA86_9AGAM</name>
<dbReference type="STRING" id="1314777.A0A164YA86"/>
<feature type="compositionally biased region" description="Acidic residues" evidence="1">
    <location>
        <begin position="460"/>
        <end position="473"/>
    </location>
</feature>
<dbReference type="SUPFAM" id="SSF82199">
    <property type="entry name" value="SET domain"/>
    <property type="match status" value="1"/>
</dbReference>
<keyword evidence="4" id="KW-1185">Reference proteome</keyword>
<dbReference type="InterPro" id="IPR053185">
    <property type="entry name" value="SET_domain_protein"/>
</dbReference>
<evidence type="ECO:0000256" key="1">
    <source>
        <dbReference type="SAM" id="MobiDB-lite"/>
    </source>
</evidence>
<dbReference type="AlphaFoldDB" id="A0A164YA86"/>
<dbReference type="OrthoDB" id="5945798at2759"/>
<dbReference type="SMART" id="SM00317">
    <property type="entry name" value="SET"/>
    <property type="match status" value="1"/>
</dbReference>
<feature type="domain" description="SET" evidence="2">
    <location>
        <begin position="123"/>
        <end position="294"/>
    </location>
</feature>
<reference evidence="3 4" key="1">
    <citation type="journal article" date="2016" name="Mol. Biol. Evol.">
        <title>Comparative Genomics of Early-Diverging Mushroom-Forming Fungi Provides Insights into the Origins of Lignocellulose Decay Capabilities.</title>
        <authorList>
            <person name="Nagy L.G."/>
            <person name="Riley R."/>
            <person name="Tritt A."/>
            <person name="Adam C."/>
            <person name="Daum C."/>
            <person name="Floudas D."/>
            <person name="Sun H."/>
            <person name="Yadav J.S."/>
            <person name="Pangilinan J."/>
            <person name="Larsson K.H."/>
            <person name="Matsuura K."/>
            <person name="Barry K."/>
            <person name="Labutti K."/>
            <person name="Kuo R."/>
            <person name="Ohm R.A."/>
            <person name="Bhattacharya S.S."/>
            <person name="Shirouzu T."/>
            <person name="Yoshinaga Y."/>
            <person name="Martin F.M."/>
            <person name="Grigoriev I.V."/>
            <person name="Hibbett D.S."/>
        </authorList>
    </citation>
    <scope>NUCLEOTIDE SEQUENCE [LARGE SCALE GENOMIC DNA]</scope>
    <source>
        <strain evidence="3 4">HHB9708</strain>
    </source>
</reference>
<dbReference type="PANTHER" id="PTHR47332:SF4">
    <property type="entry name" value="SET DOMAIN-CONTAINING PROTEIN 5"/>
    <property type="match status" value="1"/>
</dbReference>
<dbReference type="InterPro" id="IPR001214">
    <property type="entry name" value="SET_dom"/>
</dbReference>
<dbReference type="Gene3D" id="2.170.270.10">
    <property type="entry name" value="SET domain"/>
    <property type="match status" value="1"/>
</dbReference>
<accession>A0A164YA86</accession>
<proteinExistence type="predicted"/>
<dbReference type="CDD" id="cd20071">
    <property type="entry name" value="SET_SMYD"/>
    <property type="match status" value="1"/>
</dbReference>
<evidence type="ECO:0000259" key="2">
    <source>
        <dbReference type="PROSITE" id="PS50280"/>
    </source>
</evidence>
<gene>
    <name evidence="3" type="ORF">SISNIDRAFT_547482</name>
</gene>
<dbReference type="EMBL" id="KV419398">
    <property type="protein sequence ID" value="KZS96730.1"/>
    <property type="molecule type" value="Genomic_DNA"/>
</dbReference>